<organism evidence="1 2">
    <name type="scientific">Botryotinia convoluta</name>
    <dbReference type="NCBI Taxonomy" id="54673"/>
    <lineage>
        <taxon>Eukaryota</taxon>
        <taxon>Fungi</taxon>
        <taxon>Dikarya</taxon>
        <taxon>Ascomycota</taxon>
        <taxon>Pezizomycotina</taxon>
        <taxon>Leotiomycetes</taxon>
        <taxon>Helotiales</taxon>
        <taxon>Sclerotiniaceae</taxon>
        <taxon>Botryotinia</taxon>
    </lineage>
</organism>
<protein>
    <submittedName>
        <fullName evidence="1">Uncharacterized protein</fullName>
    </submittedName>
</protein>
<proteinExistence type="predicted"/>
<gene>
    <name evidence="1" type="ORF">BCON_0124g00230</name>
</gene>
<name>A0A4Z1HWJ0_9HELO</name>
<reference evidence="1 2" key="1">
    <citation type="submission" date="2017-12" db="EMBL/GenBank/DDBJ databases">
        <title>Comparative genomics of Botrytis spp.</title>
        <authorList>
            <person name="Valero-Jimenez C.A."/>
            <person name="Tapia P."/>
            <person name="Veloso J."/>
            <person name="Silva-Moreno E."/>
            <person name="Staats M."/>
            <person name="Valdes J.H."/>
            <person name="Van Kan J.A.L."/>
        </authorList>
    </citation>
    <scope>NUCLEOTIDE SEQUENCE [LARGE SCALE GENOMIC DNA]</scope>
    <source>
        <strain evidence="1 2">MUCL11595</strain>
    </source>
</reference>
<comment type="caution">
    <text evidence="1">The sequence shown here is derived from an EMBL/GenBank/DDBJ whole genome shotgun (WGS) entry which is preliminary data.</text>
</comment>
<evidence type="ECO:0000313" key="2">
    <source>
        <dbReference type="Proteomes" id="UP000297527"/>
    </source>
</evidence>
<dbReference type="AlphaFoldDB" id="A0A4Z1HWJ0"/>
<dbReference type="Proteomes" id="UP000297527">
    <property type="component" value="Unassembled WGS sequence"/>
</dbReference>
<accession>A0A4Z1HWJ0</accession>
<evidence type="ECO:0000313" key="1">
    <source>
        <dbReference type="EMBL" id="TGO53405.1"/>
    </source>
</evidence>
<sequence length="417" mass="48440">MSSSDGIVNLTYKRSESSNLTSAPITKRSERLTFLNLPNEVLHTIFKQLLKGAQDKSSRFSNYGIQTRHVKDALDMLSISKDVRARCLPEFYRETLIPITLDLEGSEYLGYPEMYESEGGWIDTVEAVDFNFEAIAVQNEHANHPGLSESNRQRLDKFLVHHGSQIRRIKLNISNIGDYAGPLLSEDANSYRLFEERIEKVIEQLLGNGEGGTPRTGKILELRLCVQPDREYPIIEKEDYDHYTFECACFKILISLLEPLREHLDSKQCAKLDWNGVYTLKATDINCGIFSYESSSFVRDMIVDLTLEEQNARYQWAKEQLLRNVEIDKDLVSLPIERNEDQWVNFWRNHRDVNPYRLACINFLHPKGIAQARKIHPVEFQWVSKILEASSLIWEIHEIRLILDLLHERKKEHCLEN</sequence>
<dbReference type="OrthoDB" id="3520858at2759"/>
<dbReference type="EMBL" id="PQXN01000124">
    <property type="protein sequence ID" value="TGO53405.1"/>
    <property type="molecule type" value="Genomic_DNA"/>
</dbReference>
<keyword evidence="2" id="KW-1185">Reference proteome</keyword>